<evidence type="ECO:0000256" key="1">
    <source>
        <dbReference type="ARBA" id="ARBA00022801"/>
    </source>
</evidence>
<feature type="domain" description="PNPLA" evidence="5">
    <location>
        <begin position="185"/>
        <end position="386"/>
    </location>
</feature>
<dbReference type="Pfam" id="PF11815">
    <property type="entry name" value="DUF3336"/>
    <property type="match status" value="1"/>
</dbReference>
<dbReference type="AlphaFoldDB" id="A0AAW2YSL8"/>
<gene>
    <name evidence="6" type="ORF">AKO1_000667</name>
</gene>
<proteinExistence type="predicted"/>
<keyword evidence="7" id="KW-1185">Reference proteome</keyword>
<protein>
    <submittedName>
        <fullName evidence="6">Triacylglycerol lipase</fullName>
    </submittedName>
</protein>
<comment type="caution">
    <text evidence="4">Lacks conserved residue(s) required for the propagation of feature annotation.</text>
</comment>
<dbReference type="SUPFAM" id="SSF52151">
    <property type="entry name" value="FabD/lysophospholipase-like"/>
    <property type="match status" value="1"/>
</dbReference>
<evidence type="ECO:0000256" key="2">
    <source>
        <dbReference type="ARBA" id="ARBA00022963"/>
    </source>
</evidence>
<evidence type="ECO:0000313" key="6">
    <source>
        <dbReference type="EMBL" id="KAL0479941.1"/>
    </source>
</evidence>
<dbReference type="GO" id="GO:0004806">
    <property type="term" value="F:triacylglycerol lipase activity"/>
    <property type="evidence" value="ECO:0007669"/>
    <property type="project" value="InterPro"/>
</dbReference>
<dbReference type="InterPro" id="IPR021771">
    <property type="entry name" value="Triacylglycerol_lipase_N"/>
</dbReference>
<dbReference type="PANTHER" id="PTHR14226:SF10">
    <property type="entry name" value="TRIACYLGLYCEROL LIPASE 4-RELATED"/>
    <property type="match status" value="1"/>
</dbReference>
<dbReference type="InterPro" id="IPR050301">
    <property type="entry name" value="NTE"/>
</dbReference>
<feature type="active site" description="Nucleophile" evidence="4">
    <location>
        <position position="218"/>
    </location>
</feature>
<sequence>MLNLRKAITLPLAILSFFFNLFQTSCKFVVDVLREFQDQKAEALSLKHKMDHEVKTYKEWLELAHRLDELKGIDIWKKVNESDKYDYMGTEDRMFKLKELMISKDLHGMEWSLRTQLHRNICGISNPVLYKNCSVGTKELIENYIDQVCEMLDYIKDAPTNDAQELIDKFYFFRDTSHSFGRTALLLSGGASLGMYHFGVAKALFEENLLPKIISGSSAGAIVASYLCMHSDDEMPHCFNPSRFNLDMFGGGCGVSQQFRHSAIRKILRFMRSGVLMDISKLQQCLRDNIGDVTFEEAYKKSGRILNITISSNQKFSMGPSLLNYLTSPHVLVWSAAAASCCVPGVYKPVSLMAKDRRGHIINYHASGVQFSDGSIYADLPVERLSELFNVNNLIVSQVNPYVIPFLNANNIDTEEKGTVFGKIKHFLFQESKHRLLQMFEYNLVPKRLKFLERLLTQTYTGGITILPADFEVKNYTRLLTNPTIPEIQNCLEQGARRTFVRMSIIKNRCRIEMQLQDCLSAIKKQMVSDQVFCYKNGVMAAEDVAVESSGDLVRRTNALTSSVSIPSFNILDIYEEE</sequence>
<evidence type="ECO:0000259" key="5">
    <source>
        <dbReference type="PROSITE" id="PS51635"/>
    </source>
</evidence>
<dbReference type="Proteomes" id="UP001431209">
    <property type="component" value="Unassembled WGS sequence"/>
</dbReference>
<dbReference type="Gene3D" id="3.40.1090.10">
    <property type="entry name" value="Cytosolic phospholipase A2 catalytic domain"/>
    <property type="match status" value="2"/>
</dbReference>
<evidence type="ECO:0000256" key="4">
    <source>
        <dbReference type="PROSITE-ProRule" id="PRU01161"/>
    </source>
</evidence>
<evidence type="ECO:0000313" key="7">
    <source>
        <dbReference type="Proteomes" id="UP001431209"/>
    </source>
</evidence>
<dbReference type="PROSITE" id="PS51635">
    <property type="entry name" value="PNPLA"/>
    <property type="match status" value="1"/>
</dbReference>
<dbReference type="InterPro" id="IPR016035">
    <property type="entry name" value="Acyl_Trfase/lysoPLipase"/>
</dbReference>
<dbReference type="Pfam" id="PF01734">
    <property type="entry name" value="Patatin"/>
    <property type="match status" value="1"/>
</dbReference>
<feature type="active site" description="Proton acceptor" evidence="4">
    <location>
        <position position="373"/>
    </location>
</feature>
<feature type="short sequence motif" description="GXSXG" evidence="4">
    <location>
        <begin position="216"/>
        <end position="220"/>
    </location>
</feature>
<accession>A0AAW2YSL8</accession>
<dbReference type="InterPro" id="IPR002641">
    <property type="entry name" value="PNPLA_dom"/>
</dbReference>
<reference evidence="6 7" key="1">
    <citation type="submission" date="2024-03" db="EMBL/GenBank/DDBJ databases">
        <title>The Acrasis kona genome and developmental transcriptomes reveal deep origins of eukaryotic multicellular pathways.</title>
        <authorList>
            <person name="Sheikh S."/>
            <person name="Fu C.-J."/>
            <person name="Brown M.W."/>
            <person name="Baldauf S.L."/>
        </authorList>
    </citation>
    <scope>NUCLEOTIDE SEQUENCE [LARGE SCALE GENOMIC DNA]</scope>
    <source>
        <strain evidence="6 7">ATCC MYA-3509</strain>
    </source>
</reference>
<organism evidence="6 7">
    <name type="scientific">Acrasis kona</name>
    <dbReference type="NCBI Taxonomy" id="1008807"/>
    <lineage>
        <taxon>Eukaryota</taxon>
        <taxon>Discoba</taxon>
        <taxon>Heterolobosea</taxon>
        <taxon>Tetramitia</taxon>
        <taxon>Eutetramitia</taxon>
        <taxon>Acrasidae</taxon>
        <taxon>Acrasis</taxon>
    </lineage>
</organism>
<evidence type="ECO:0000256" key="3">
    <source>
        <dbReference type="ARBA" id="ARBA00023098"/>
    </source>
</evidence>
<keyword evidence="1 4" id="KW-0378">Hydrolase</keyword>
<comment type="caution">
    <text evidence="6">The sequence shown here is derived from an EMBL/GenBank/DDBJ whole genome shotgun (WGS) entry which is preliminary data.</text>
</comment>
<dbReference type="EMBL" id="JAOPGA020000611">
    <property type="protein sequence ID" value="KAL0479941.1"/>
    <property type="molecule type" value="Genomic_DNA"/>
</dbReference>
<dbReference type="GO" id="GO:0016042">
    <property type="term" value="P:lipid catabolic process"/>
    <property type="evidence" value="ECO:0007669"/>
    <property type="project" value="UniProtKB-UniRule"/>
</dbReference>
<name>A0AAW2YSL8_9EUKA</name>
<keyword evidence="3 4" id="KW-0443">Lipid metabolism</keyword>
<keyword evidence="2 4" id="KW-0442">Lipid degradation</keyword>
<dbReference type="PANTHER" id="PTHR14226">
    <property type="entry name" value="NEUROPATHY TARGET ESTERASE/SWISS CHEESE D.MELANOGASTER"/>
    <property type="match status" value="1"/>
</dbReference>